<dbReference type="Gene3D" id="2.130.10.10">
    <property type="entry name" value="YVTN repeat-like/Quinoprotein amine dehydrogenase"/>
    <property type="match status" value="1"/>
</dbReference>
<feature type="compositionally biased region" description="Gly residues" evidence="7">
    <location>
        <begin position="125"/>
        <end position="135"/>
    </location>
</feature>
<gene>
    <name evidence="8" type="ORF">PMAYCL1PPCAC_03431</name>
</gene>
<dbReference type="PANTHER" id="PTHR22846:SF2">
    <property type="entry name" value="F-BOX-LIKE_WD REPEAT-CONTAINING PROTEIN EBI"/>
    <property type="match status" value="1"/>
</dbReference>
<evidence type="ECO:0000256" key="2">
    <source>
        <dbReference type="ARBA" id="ARBA00022574"/>
    </source>
</evidence>
<dbReference type="GO" id="GO:0000118">
    <property type="term" value="C:histone deacetylase complex"/>
    <property type="evidence" value="ECO:0007669"/>
    <property type="project" value="TreeGrafter"/>
</dbReference>
<keyword evidence="4" id="KW-0539">Nucleus</keyword>
<comment type="subcellular location">
    <subcellularLocation>
        <location evidence="1">Nucleus</location>
    </subcellularLocation>
</comment>
<feature type="repeat" description="WD" evidence="6">
    <location>
        <begin position="344"/>
        <end position="386"/>
    </location>
</feature>
<dbReference type="Proteomes" id="UP001328107">
    <property type="component" value="Unassembled WGS sequence"/>
</dbReference>
<dbReference type="AlphaFoldDB" id="A0AAN4Z660"/>
<name>A0AAN4Z660_9BILA</name>
<dbReference type="PRINTS" id="PR00320">
    <property type="entry name" value="GPROTEINBRPT"/>
</dbReference>
<dbReference type="SUPFAM" id="SSF50978">
    <property type="entry name" value="WD40 repeat-like"/>
    <property type="match status" value="1"/>
</dbReference>
<dbReference type="InterPro" id="IPR015943">
    <property type="entry name" value="WD40/YVTN_repeat-like_dom_sf"/>
</dbReference>
<evidence type="ECO:0000256" key="7">
    <source>
        <dbReference type="SAM" id="MobiDB-lite"/>
    </source>
</evidence>
<dbReference type="InterPro" id="IPR006594">
    <property type="entry name" value="LisH"/>
</dbReference>
<evidence type="ECO:0000256" key="1">
    <source>
        <dbReference type="ARBA" id="ARBA00004123"/>
    </source>
</evidence>
<feature type="compositionally biased region" description="Basic and acidic residues" evidence="7">
    <location>
        <begin position="89"/>
        <end position="98"/>
    </location>
</feature>
<organism evidence="8 9">
    <name type="scientific">Pristionchus mayeri</name>
    <dbReference type="NCBI Taxonomy" id="1317129"/>
    <lineage>
        <taxon>Eukaryota</taxon>
        <taxon>Metazoa</taxon>
        <taxon>Ecdysozoa</taxon>
        <taxon>Nematoda</taxon>
        <taxon>Chromadorea</taxon>
        <taxon>Rhabditida</taxon>
        <taxon>Rhabditina</taxon>
        <taxon>Diplogasteromorpha</taxon>
        <taxon>Diplogasteroidea</taxon>
        <taxon>Neodiplogasteridae</taxon>
        <taxon>Pristionchus</taxon>
    </lineage>
</organism>
<dbReference type="CDD" id="cd00200">
    <property type="entry name" value="WD40"/>
    <property type="match status" value="1"/>
</dbReference>
<reference evidence="9" key="1">
    <citation type="submission" date="2022-10" db="EMBL/GenBank/DDBJ databases">
        <title>Genome assembly of Pristionchus species.</title>
        <authorList>
            <person name="Yoshida K."/>
            <person name="Sommer R.J."/>
        </authorList>
    </citation>
    <scope>NUCLEOTIDE SEQUENCE [LARGE SCALE GENOMIC DNA]</scope>
    <source>
        <strain evidence="9">RS5460</strain>
    </source>
</reference>
<keyword evidence="9" id="KW-1185">Reference proteome</keyword>
<dbReference type="PROSITE" id="PS50896">
    <property type="entry name" value="LISH"/>
    <property type="match status" value="1"/>
</dbReference>
<dbReference type="InterPro" id="IPR020472">
    <property type="entry name" value="WD40_PAC1"/>
</dbReference>
<evidence type="ECO:0000256" key="5">
    <source>
        <dbReference type="ARBA" id="ARBA00025741"/>
    </source>
</evidence>
<feature type="region of interest" description="Disordered" evidence="7">
    <location>
        <begin position="82"/>
        <end position="201"/>
    </location>
</feature>
<dbReference type="PANTHER" id="PTHR22846">
    <property type="entry name" value="WD40 REPEAT PROTEIN"/>
    <property type="match status" value="1"/>
</dbReference>
<dbReference type="SMART" id="SM00667">
    <property type="entry name" value="LisH"/>
    <property type="match status" value="1"/>
</dbReference>
<feature type="compositionally biased region" description="Basic and acidic residues" evidence="7">
    <location>
        <begin position="110"/>
        <end position="121"/>
    </location>
</feature>
<dbReference type="Pfam" id="PF00400">
    <property type="entry name" value="WD40"/>
    <property type="match status" value="6"/>
</dbReference>
<evidence type="ECO:0000256" key="6">
    <source>
        <dbReference type="PROSITE-ProRule" id="PRU00221"/>
    </source>
</evidence>
<feature type="repeat" description="WD" evidence="6">
    <location>
        <begin position="512"/>
        <end position="553"/>
    </location>
</feature>
<dbReference type="InterPro" id="IPR045183">
    <property type="entry name" value="Ebi-like"/>
</dbReference>
<dbReference type="Pfam" id="PF08513">
    <property type="entry name" value="LisH"/>
    <property type="match status" value="1"/>
</dbReference>
<proteinExistence type="inferred from homology"/>
<feature type="repeat" description="WD" evidence="6">
    <location>
        <begin position="310"/>
        <end position="335"/>
    </location>
</feature>
<protein>
    <submittedName>
        <fullName evidence="8">Uncharacterized protein</fullName>
    </submittedName>
</protein>
<evidence type="ECO:0000313" key="8">
    <source>
        <dbReference type="EMBL" id="GMR33236.1"/>
    </source>
</evidence>
<feature type="compositionally biased region" description="Polar residues" evidence="7">
    <location>
        <begin position="187"/>
        <end position="198"/>
    </location>
</feature>
<dbReference type="InterPro" id="IPR036322">
    <property type="entry name" value="WD40_repeat_dom_sf"/>
</dbReference>
<dbReference type="GO" id="GO:0003714">
    <property type="term" value="F:transcription corepressor activity"/>
    <property type="evidence" value="ECO:0007669"/>
    <property type="project" value="InterPro"/>
</dbReference>
<dbReference type="PROSITE" id="PS50082">
    <property type="entry name" value="WD_REPEATS_2"/>
    <property type="match status" value="5"/>
</dbReference>
<dbReference type="InterPro" id="IPR019775">
    <property type="entry name" value="WD40_repeat_CS"/>
</dbReference>
<dbReference type="PROSITE" id="PS50294">
    <property type="entry name" value="WD_REPEATS_REGION"/>
    <property type="match status" value="3"/>
</dbReference>
<feature type="repeat" description="WD" evidence="6">
    <location>
        <begin position="470"/>
        <end position="511"/>
    </location>
</feature>
<dbReference type="SMART" id="SM00320">
    <property type="entry name" value="WD40"/>
    <property type="match status" value="8"/>
</dbReference>
<evidence type="ECO:0000256" key="3">
    <source>
        <dbReference type="ARBA" id="ARBA00022737"/>
    </source>
</evidence>
<dbReference type="GO" id="GO:0006357">
    <property type="term" value="P:regulation of transcription by RNA polymerase II"/>
    <property type="evidence" value="ECO:0007669"/>
    <property type="project" value="TreeGrafter"/>
</dbReference>
<dbReference type="PROSITE" id="PS00678">
    <property type="entry name" value="WD_REPEATS_1"/>
    <property type="match status" value="4"/>
</dbReference>
<sequence length="602" mass="66093">MSFSAAELNFLILRYLEESGLNHTAFLFARETALDQLDLGNREVPSGALVHVVQKGLAFVEFESKANLEDGEEDDVKIGLLDAASIDPVRPRPRERTTTNDGAGTSGQTQRDRDREARTDRATGGVEGRTNGGGPSQQTGTPKRDRSAHPAGLSPTNSTSSQSGSGPGRGAPSATHPDRSGGVPVVGSSTNQPNGQYNNKKHAAMNGMNRSSAELVHDHGFQNPVRSGCEISHDRVKLMRVHTREVFVCPWNPRRDLFCTGSSDGIAQLFDVCVDQWSPPRALETVTSSDLIPRVKTLNHCTDPSKARDVTTMDWHSRDDLLATGCYDGLARLWDTTGRLLKTLEAHDGPILGVRFNEIGDRLVTAGGANKSAVVWDMKTLEQTQAFTGYTALDVDWISNDKFVTCSIDSDLNVHVVGEKGGKKLKGHTSEVNVVRYDKHSDRIASCSDDMTIRVWDLHADMDDALMTVVKAHDKAVYTIRWAPAGRLIASGGFDNMVCLWDIRTQQQIKKLEKHSEAVYSVNFSPDSRFLASAGFDRTIFFWDMRTHEVVLSYSRGEDITGIFEVNFNSTGDKLSATCSDGMVAVLDVRDLYATPTMRPKF</sequence>
<evidence type="ECO:0000313" key="9">
    <source>
        <dbReference type="Proteomes" id="UP001328107"/>
    </source>
</evidence>
<dbReference type="InterPro" id="IPR001680">
    <property type="entry name" value="WD40_rpt"/>
</dbReference>
<dbReference type="Gene3D" id="1.20.960.30">
    <property type="match status" value="1"/>
</dbReference>
<comment type="caution">
    <text evidence="8">The sequence shown here is derived from an EMBL/GenBank/DDBJ whole genome shotgun (WGS) entry which is preliminary data.</text>
</comment>
<accession>A0AAN4Z660</accession>
<keyword evidence="3" id="KW-0677">Repeat</keyword>
<keyword evidence="2 6" id="KW-0853">WD repeat</keyword>
<feature type="repeat" description="WD" evidence="6">
    <location>
        <begin position="425"/>
        <end position="458"/>
    </location>
</feature>
<comment type="similarity">
    <text evidence="5">Belongs to the WD repeat EBI family.</text>
</comment>
<dbReference type="EMBL" id="BTRK01000001">
    <property type="protein sequence ID" value="GMR33236.1"/>
    <property type="molecule type" value="Genomic_DNA"/>
</dbReference>
<feature type="compositionally biased region" description="Low complexity" evidence="7">
    <location>
        <begin position="152"/>
        <end position="175"/>
    </location>
</feature>
<evidence type="ECO:0000256" key="4">
    <source>
        <dbReference type="ARBA" id="ARBA00023242"/>
    </source>
</evidence>